<proteinExistence type="predicted"/>
<keyword evidence="3" id="KW-0255">Endonuclease</keyword>
<evidence type="ECO:0000256" key="1">
    <source>
        <dbReference type="SAM" id="MobiDB-lite"/>
    </source>
</evidence>
<reference evidence="3 4" key="1">
    <citation type="journal article" date="2019" name="Int. J. Syst. Evol. Microbiol.">
        <title>The Global Catalogue of Microorganisms (GCM) 10K type strain sequencing project: providing services to taxonomists for standard genome sequencing and annotation.</title>
        <authorList>
            <consortium name="The Broad Institute Genomics Platform"/>
            <consortium name="The Broad Institute Genome Sequencing Center for Infectious Disease"/>
            <person name="Wu L."/>
            <person name="Ma J."/>
        </authorList>
    </citation>
    <scope>NUCLEOTIDE SEQUENCE [LARGE SCALE GENOMIC DNA]</scope>
    <source>
        <strain evidence="3 4">JCM 15749</strain>
    </source>
</reference>
<dbReference type="Proteomes" id="UP001501480">
    <property type="component" value="Unassembled WGS sequence"/>
</dbReference>
<dbReference type="GO" id="GO:0004519">
    <property type="term" value="F:endonuclease activity"/>
    <property type="evidence" value="ECO:0007669"/>
    <property type="project" value="UniProtKB-KW"/>
</dbReference>
<dbReference type="SMART" id="SM00507">
    <property type="entry name" value="HNHc"/>
    <property type="match status" value="1"/>
</dbReference>
<keyword evidence="3" id="KW-0378">Hydrolase</keyword>
<feature type="compositionally biased region" description="Basic residues" evidence="1">
    <location>
        <begin position="436"/>
        <end position="445"/>
    </location>
</feature>
<keyword evidence="4" id="KW-1185">Reference proteome</keyword>
<gene>
    <name evidence="3" type="ORF">GCM10009821_21670</name>
</gene>
<comment type="caution">
    <text evidence="3">The sequence shown here is derived from an EMBL/GenBank/DDBJ whole genome shotgun (WGS) entry which is preliminary data.</text>
</comment>
<evidence type="ECO:0000259" key="2">
    <source>
        <dbReference type="SMART" id="SM00507"/>
    </source>
</evidence>
<protein>
    <submittedName>
        <fullName evidence="3">HNH endonuclease signature motif containing protein</fullName>
    </submittedName>
</protein>
<dbReference type="InterPro" id="IPR003870">
    <property type="entry name" value="DUF222"/>
</dbReference>
<dbReference type="RefSeq" id="WP_344328174.1">
    <property type="nucleotide sequence ID" value="NZ_BAAAPY010000007.1"/>
</dbReference>
<evidence type="ECO:0000313" key="3">
    <source>
        <dbReference type="EMBL" id="GAA2080819.1"/>
    </source>
</evidence>
<dbReference type="EMBL" id="BAAAPY010000007">
    <property type="protein sequence ID" value="GAA2080819.1"/>
    <property type="molecule type" value="Genomic_DNA"/>
</dbReference>
<evidence type="ECO:0000313" key="4">
    <source>
        <dbReference type="Proteomes" id="UP001501480"/>
    </source>
</evidence>
<organism evidence="3 4">
    <name type="scientific">Aeromicrobium halocynthiae</name>
    <dbReference type="NCBI Taxonomy" id="560557"/>
    <lineage>
        <taxon>Bacteria</taxon>
        <taxon>Bacillati</taxon>
        <taxon>Actinomycetota</taxon>
        <taxon>Actinomycetes</taxon>
        <taxon>Propionibacteriales</taxon>
        <taxon>Nocardioidaceae</taxon>
        <taxon>Aeromicrobium</taxon>
    </lineage>
</organism>
<feature type="region of interest" description="Disordered" evidence="1">
    <location>
        <begin position="429"/>
        <end position="452"/>
    </location>
</feature>
<sequence length="452" mass="49257">MAVAPLELTTTSVVDKLAVVHDLLSSIDTDDYARLSPDDQRSSARSLARLKARVAAHELAAVAAVESAGTARREGAASTGSLLAGDFGGDRRGADGLVRQAKRIQTAPVSHAAQAAGELTAKQATVIGKALDLLPDETDDSVRRSCEAQLVADAPRLDLPRLTRLADRVIGSHLACSDDPEALDAAEDDIVAERERRAWNASSFWMSPPTADGLVKGGFTIPEAQAAHLRVALDALCAPQVEITAPGHVSRRTGEVLLDERPDHSRRQGWAFAHLCELLPVDRLPQTNNLGPVLTVNMDLDVLSGRLKVANASTGERLSAGQARRMACEHRLLPAVFDGDSLPLDLGRSRRLFSLHQRRALEMRDHGCVFPQCDRPPGWCVVHHANEHWAAGGTTNLTDGVLLCPHHHRTLHADGWHVRFTHDHVPELIPPAHLDPHRRPRRHQRFREPTHT</sequence>
<dbReference type="CDD" id="cd00085">
    <property type="entry name" value="HNHc"/>
    <property type="match status" value="1"/>
</dbReference>
<keyword evidence="3" id="KW-0540">Nuclease</keyword>
<dbReference type="InterPro" id="IPR003615">
    <property type="entry name" value="HNH_nuc"/>
</dbReference>
<dbReference type="Pfam" id="PF02720">
    <property type="entry name" value="DUF222"/>
    <property type="match status" value="1"/>
</dbReference>
<name>A0ABN2W5A1_9ACTN</name>
<accession>A0ABN2W5A1</accession>
<feature type="domain" description="HNH nuclease" evidence="2">
    <location>
        <begin position="356"/>
        <end position="409"/>
    </location>
</feature>